<dbReference type="AlphaFoldDB" id="A0A2A9F938"/>
<evidence type="ECO:0000256" key="1">
    <source>
        <dbReference type="ARBA" id="ARBA00022722"/>
    </source>
</evidence>
<keyword evidence="2" id="KW-0378">Hydrolase</keyword>
<evidence type="ECO:0000313" key="3">
    <source>
        <dbReference type="EMBL" id="PFG46945.1"/>
    </source>
</evidence>
<gene>
    <name evidence="3" type="ORF">ATK36_1951</name>
</gene>
<dbReference type="GO" id="GO:0016787">
    <property type="term" value="F:hydrolase activity"/>
    <property type="evidence" value="ECO:0007669"/>
    <property type="project" value="UniProtKB-KW"/>
</dbReference>
<sequence length="155" mass="17000">MHNLSVEELHTYYVLAGETPVLVHNSTCILLGSALSVAEAANPLMESLRTVGKLPPNFVTKETAEAAGWSKGKALGNHIPQGQIGGDVYKNAPRDPGDMLLPRAPGRIYYEADVGLDPAMTRGKQAGWRLVYSNDGLAYVSFNHYKLFYQLPNWK</sequence>
<organism evidence="3 4">
    <name type="scientific">Amycolatopsis sulphurea</name>
    <dbReference type="NCBI Taxonomy" id="76022"/>
    <lineage>
        <taxon>Bacteria</taxon>
        <taxon>Bacillati</taxon>
        <taxon>Actinomycetota</taxon>
        <taxon>Actinomycetes</taxon>
        <taxon>Pseudonocardiales</taxon>
        <taxon>Pseudonocardiaceae</taxon>
        <taxon>Amycolatopsis</taxon>
    </lineage>
</organism>
<name>A0A2A9F938_9PSEU</name>
<dbReference type="EMBL" id="PDJK01000002">
    <property type="protein sequence ID" value="PFG46945.1"/>
    <property type="molecule type" value="Genomic_DNA"/>
</dbReference>
<dbReference type="NCBIfam" id="TIGR01443">
    <property type="entry name" value="intein_Cterm"/>
    <property type="match status" value="1"/>
</dbReference>
<keyword evidence="4" id="KW-1185">Reference proteome</keyword>
<evidence type="ECO:0000313" key="4">
    <source>
        <dbReference type="Proteomes" id="UP000243542"/>
    </source>
</evidence>
<dbReference type="Gene3D" id="3.10.450.30">
    <property type="entry name" value="Microbial ribonucleases"/>
    <property type="match status" value="1"/>
</dbReference>
<dbReference type="InterPro" id="IPR030934">
    <property type="entry name" value="Intein_C"/>
</dbReference>
<accession>A0A2A9F938</accession>
<keyword evidence="1" id="KW-0540">Nuclease</keyword>
<dbReference type="Proteomes" id="UP000243542">
    <property type="component" value="Unassembled WGS sequence"/>
</dbReference>
<dbReference type="InterPro" id="IPR016191">
    <property type="entry name" value="Ribonuclease/ribotoxin"/>
</dbReference>
<evidence type="ECO:0000256" key="2">
    <source>
        <dbReference type="ARBA" id="ARBA00022801"/>
    </source>
</evidence>
<proteinExistence type="predicted"/>
<reference evidence="3 4" key="1">
    <citation type="submission" date="2017-10" db="EMBL/GenBank/DDBJ databases">
        <title>Sequencing the genomes of 1000 actinobacteria strains.</title>
        <authorList>
            <person name="Klenk H.-P."/>
        </authorList>
    </citation>
    <scope>NUCLEOTIDE SEQUENCE [LARGE SCALE GENOMIC DNA]</scope>
    <source>
        <strain evidence="3 4">DSM 46092</strain>
    </source>
</reference>
<comment type="caution">
    <text evidence="3">The sequence shown here is derived from an EMBL/GenBank/DDBJ whole genome shotgun (WGS) entry which is preliminary data.</text>
</comment>
<protein>
    <submittedName>
        <fullName evidence="3">Filamentous hemagglutinin</fullName>
    </submittedName>
</protein>
<dbReference type="GO" id="GO:0004540">
    <property type="term" value="F:RNA nuclease activity"/>
    <property type="evidence" value="ECO:0007669"/>
    <property type="project" value="InterPro"/>
</dbReference>
<dbReference type="SUPFAM" id="SSF53933">
    <property type="entry name" value="Microbial ribonucleases"/>
    <property type="match status" value="1"/>
</dbReference>
<dbReference type="GO" id="GO:0003723">
    <property type="term" value="F:RNA binding"/>
    <property type="evidence" value="ECO:0007669"/>
    <property type="project" value="InterPro"/>
</dbReference>